<organism evidence="9 10">
    <name type="scientific">Paenibacillus gyeongsangnamensis</name>
    <dbReference type="NCBI Taxonomy" id="3388067"/>
    <lineage>
        <taxon>Bacteria</taxon>
        <taxon>Bacillati</taxon>
        <taxon>Bacillota</taxon>
        <taxon>Bacilli</taxon>
        <taxon>Bacillales</taxon>
        <taxon>Paenibacillaceae</taxon>
        <taxon>Paenibacillus</taxon>
    </lineage>
</organism>
<reference evidence="9 10" key="1">
    <citation type="submission" date="2022-12" db="EMBL/GenBank/DDBJ databases">
        <title>Draft genome sequence of Paenibacillus sp. dW9.</title>
        <authorList>
            <person name="Choi E.-W."/>
            <person name="Kim D.-U."/>
        </authorList>
    </citation>
    <scope>NUCLEOTIDE SEQUENCE [LARGE SCALE GENOMIC DNA]</scope>
    <source>
        <strain evidence="10">dW9</strain>
    </source>
</reference>
<dbReference type="Gene3D" id="3.90.950.10">
    <property type="match status" value="1"/>
</dbReference>
<sequence>MRLPGGEVLIATRSLGKVKEFETLFQSEGLRVQSLRDYPEIPDIVEDGDTFTANAWIKARTIALRFGLPVLADDSGLCVDRLHGEPGVYSARYAGEHGNDEANNRKLLDELATLGPVNESGVQDAPAVLSPARFVCAIALSGADGEPIAQVEGTCEGVIIGEPRGEQGFGYDPLFYIPRLGKTMAELTTPEKSAVSHRGDALKKLWKAIEGLD</sequence>
<comment type="similarity">
    <text evidence="1 7 8">Belongs to the HAM1 NTPase family.</text>
</comment>
<dbReference type="PANTHER" id="PTHR11067:SF9">
    <property type="entry name" value="INOSINE TRIPHOSPHATE PYROPHOSPHATASE"/>
    <property type="match status" value="1"/>
</dbReference>
<dbReference type="InterPro" id="IPR020922">
    <property type="entry name" value="dITP/XTP_pyrophosphatase"/>
</dbReference>
<comment type="catalytic activity">
    <reaction evidence="7">
        <text>XTP + H2O = XMP + diphosphate + H(+)</text>
        <dbReference type="Rhea" id="RHEA:28610"/>
        <dbReference type="ChEBI" id="CHEBI:15377"/>
        <dbReference type="ChEBI" id="CHEBI:15378"/>
        <dbReference type="ChEBI" id="CHEBI:33019"/>
        <dbReference type="ChEBI" id="CHEBI:57464"/>
        <dbReference type="ChEBI" id="CHEBI:61314"/>
        <dbReference type="EC" id="3.6.1.66"/>
    </reaction>
</comment>
<evidence type="ECO:0000313" key="10">
    <source>
        <dbReference type="Proteomes" id="UP001527882"/>
    </source>
</evidence>
<dbReference type="NCBIfam" id="TIGR00042">
    <property type="entry name" value="RdgB/HAM1 family non-canonical purine NTP pyrophosphatase"/>
    <property type="match status" value="1"/>
</dbReference>
<evidence type="ECO:0000256" key="3">
    <source>
        <dbReference type="ARBA" id="ARBA00022741"/>
    </source>
</evidence>
<evidence type="ECO:0000256" key="6">
    <source>
        <dbReference type="ARBA" id="ARBA00023080"/>
    </source>
</evidence>
<comment type="subunit">
    <text evidence="7">Homodimer.</text>
</comment>
<feature type="binding site" evidence="7">
    <location>
        <begin position="169"/>
        <end position="172"/>
    </location>
    <ligand>
        <name>substrate</name>
    </ligand>
</feature>
<keyword evidence="10" id="KW-1185">Reference proteome</keyword>
<feature type="active site" description="Proton acceptor" evidence="7">
    <location>
        <position position="74"/>
    </location>
</feature>
<dbReference type="EC" id="3.6.1.66" evidence="7"/>
<dbReference type="Proteomes" id="UP001527882">
    <property type="component" value="Unassembled WGS sequence"/>
</dbReference>
<evidence type="ECO:0000256" key="8">
    <source>
        <dbReference type="RuleBase" id="RU003781"/>
    </source>
</evidence>
<dbReference type="InterPro" id="IPR029001">
    <property type="entry name" value="ITPase-like_fam"/>
</dbReference>
<name>A0ABT4Q944_9BACL</name>
<proteinExistence type="inferred from homology"/>
<dbReference type="EMBL" id="JAQAGZ010000007">
    <property type="protein sequence ID" value="MCZ8513307.1"/>
    <property type="molecule type" value="Genomic_DNA"/>
</dbReference>
<dbReference type="RefSeq" id="WP_269881800.1">
    <property type="nucleotide sequence ID" value="NZ_JAQAGZ010000007.1"/>
</dbReference>
<evidence type="ECO:0000256" key="2">
    <source>
        <dbReference type="ARBA" id="ARBA00022723"/>
    </source>
</evidence>
<feature type="binding site" evidence="7">
    <location>
        <begin position="197"/>
        <end position="198"/>
    </location>
    <ligand>
        <name>substrate</name>
    </ligand>
</feature>
<dbReference type="InterPro" id="IPR002637">
    <property type="entry name" value="RdgB/HAM1"/>
</dbReference>
<comment type="caution">
    <text evidence="9">The sequence shown here is derived from an EMBL/GenBank/DDBJ whole genome shotgun (WGS) entry which is preliminary data.</text>
</comment>
<accession>A0ABT4Q944</accession>
<evidence type="ECO:0000256" key="5">
    <source>
        <dbReference type="ARBA" id="ARBA00022842"/>
    </source>
</evidence>
<dbReference type="SUPFAM" id="SSF52972">
    <property type="entry name" value="ITPase-like"/>
    <property type="match status" value="1"/>
</dbReference>
<protein>
    <recommendedName>
        <fullName evidence="7">dITP/XTP pyrophosphatase</fullName>
        <ecNumber evidence="7">3.6.1.66</ecNumber>
    </recommendedName>
    <alternativeName>
        <fullName evidence="7">Non-canonical purine NTP pyrophosphatase</fullName>
    </alternativeName>
    <alternativeName>
        <fullName evidence="7">Non-standard purine NTP pyrophosphatase</fullName>
    </alternativeName>
    <alternativeName>
        <fullName evidence="7">Nucleoside-triphosphate diphosphatase</fullName>
    </alternativeName>
    <alternativeName>
        <fullName evidence="7">Nucleoside-triphosphate pyrophosphatase</fullName>
        <shortName evidence="7">NTPase</shortName>
    </alternativeName>
</protein>
<comment type="function">
    <text evidence="7">Pyrophosphatase that catalyzes the hydrolysis of nucleoside triphosphates to their monophosphate derivatives, with a high preference for the non-canonical purine nucleotides XTP (xanthosine triphosphate), dITP (deoxyinosine triphosphate) and ITP. Seems to function as a house-cleaning enzyme that removes non-canonical purine nucleotides from the nucleotide pool, thus preventing their incorporation into DNA/RNA and avoiding chromosomal lesions.</text>
</comment>
<feature type="binding site" evidence="7">
    <location>
        <position position="75"/>
    </location>
    <ligand>
        <name>substrate</name>
    </ligand>
</feature>
<keyword evidence="5 7" id="KW-0460">Magnesium</keyword>
<keyword evidence="6 7" id="KW-0546">Nucleotide metabolism</keyword>
<keyword evidence="2 7" id="KW-0479">Metal-binding</keyword>
<keyword evidence="3 7" id="KW-0547">Nucleotide-binding</keyword>
<keyword evidence="4 7" id="KW-0378">Hydrolase</keyword>
<comment type="caution">
    <text evidence="7">Lacks conserved residue(s) required for the propagation of feature annotation.</text>
</comment>
<gene>
    <name evidence="9" type="ORF">O9H85_12900</name>
</gene>
<comment type="catalytic activity">
    <reaction evidence="7">
        <text>dITP + H2O = dIMP + diphosphate + H(+)</text>
        <dbReference type="Rhea" id="RHEA:28342"/>
        <dbReference type="ChEBI" id="CHEBI:15377"/>
        <dbReference type="ChEBI" id="CHEBI:15378"/>
        <dbReference type="ChEBI" id="CHEBI:33019"/>
        <dbReference type="ChEBI" id="CHEBI:61194"/>
        <dbReference type="ChEBI" id="CHEBI:61382"/>
        <dbReference type="EC" id="3.6.1.66"/>
    </reaction>
</comment>
<dbReference type="PANTHER" id="PTHR11067">
    <property type="entry name" value="INOSINE TRIPHOSPHATE PYROPHOSPHATASE/HAM1 PROTEIN"/>
    <property type="match status" value="1"/>
</dbReference>
<feature type="binding site" evidence="7">
    <location>
        <position position="192"/>
    </location>
    <ligand>
        <name>substrate</name>
    </ligand>
</feature>
<dbReference type="CDD" id="cd00515">
    <property type="entry name" value="HAM1"/>
    <property type="match status" value="1"/>
</dbReference>
<evidence type="ECO:0000313" key="9">
    <source>
        <dbReference type="EMBL" id="MCZ8513307.1"/>
    </source>
</evidence>
<comment type="cofactor">
    <cofactor evidence="7">
        <name>Mg(2+)</name>
        <dbReference type="ChEBI" id="CHEBI:18420"/>
    </cofactor>
    <text evidence="7">Binds 1 Mg(2+) ion per subunit.</text>
</comment>
<feature type="binding site" evidence="7">
    <location>
        <begin position="12"/>
        <end position="17"/>
    </location>
    <ligand>
        <name>substrate</name>
    </ligand>
</feature>
<feature type="binding site" evidence="7">
    <location>
        <position position="74"/>
    </location>
    <ligand>
        <name>Mg(2+)</name>
        <dbReference type="ChEBI" id="CHEBI:18420"/>
    </ligand>
</feature>
<comment type="catalytic activity">
    <reaction evidence="7">
        <text>ITP + H2O = IMP + diphosphate + H(+)</text>
        <dbReference type="Rhea" id="RHEA:29399"/>
        <dbReference type="ChEBI" id="CHEBI:15377"/>
        <dbReference type="ChEBI" id="CHEBI:15378"/>
        <dbReference type="ChEBI" id="CHEBI:33019"/>
        <dbReference type="ChEBI" id="CHEBI:58053"/>
        <dbReference type="ChEBI" id="CHEBI:61402"/>
        <dbReference type="EC" id="3.6.1.66"/>
    </reaction>
</comment>
<evidence type="ECO:0000256" key="7">
    <source>
        <dbReference type="HAMAP-Rule" id="MF_01405"/>
    </source>
</evidence>
<evidence type="ECO:0000256" key="4">
    <source>
        <dbReference type="ARBA" id="ARBA00022801"/>
    </source>
</evidence>
<evidence type="ECO:0000256" key="1">
    <source>
        <dbReference type="ARBA" id="ARBA00008023"/>
    </source>
</evidence>
<dbReference type="GO" id="GO:0036220">
    <property type="term" value="F:ITP diphosphatase activity"/>
    <property type="evidence" value="ECO:0007669"/>
    <property type="project" value="UniProtKB-EC"/>
</dbReference>
<dbReference type="NCBIfam" id="NF011397">
    <property type="entry name" value="PRK14822.1"/>
    <property type="match status" value="1"/>
</dbReference>
<dbReference type="Pfam" id="PF01725">
    <property type="entry name" value="Ham1p_like"/>
    <property type="match status" value="1"/>
</dbReference>
<dbReference type="HAMAP" id="MF_01405">
    <property type="entry name" value="Non_canon_purine_NTPase"/>
    <property type="match status" value="1"/>
</dbReference>